<gene>
    <name evidence="1" type="ORF">LCGC14_1883170</name>
</gene>
<proteinExistence type="predicted"/>
<accession>A0A0F9G1J7</accession>
<dbReference type="AlphaFoldDB" id="A0A0F9G1J7"/>
<dbReference type="EMBL" id="LAZR01019422">
    <property type="protein sequence ID" value="KKL92594.1"/>
    <property type="molecule type" value="Genomic_DNA"/>
</dbReference>
<evidence type="ECO:0000313" key="1">
    <source>
        <dbReference type="EMBL" id="KKL92594.1"/>
    </source>
</evidence>
<protein>
    <submittedName>
        <fullName evidence="1">Uncharacterized protein</fullName>
    </submittedName>
</protein>
<reference evidence="1" key="1">
    <citation type="journal article" date="2015" name="Nature">
        <title>Complex archaea that bridge the gap between prokaryotes and eukaryotes.</title>
        <authorList>
            <person name="Spang A."/>
            <person name="Saw J.H."/>
            <person name="Jorgensen S.L."/>
            <person name="Zaremba-Niedzwiedzka K."/>
            <person name="Martijn J."/>
            <person name="Lind A.E."/>
            <person name="van Eijk R."/>
            <person name="Schleper C."/>
            <person name="Guy L."/>
            <person name="Ettema T.J."/>
        </authorList>
    </citation>
    <scope>NUCLEOTIDE SEQUENCE</scope>
</reference>
<sequence>MPGQAIGLGVKGLAGFGNPAALGRRVRRFGQAIGTDLGTAAWDIFEVNGGDILVTHLMGIVTTLIAGGAPVPRIQFTPDGGGLTPMCAAAADIITDAIDTIYTWDGAIASLLAPAGVGSVGVGYTGMEVGYQVLVPGVISITDANAAATGGVIDWVLHYVPLDTDSVVIPLYA</sequence>
<comment type="caution">
    <text evidence="1">The sequence shown here is derived from an EMBL/GenBank/DDBJ whole genome shotgun (WGS) entry which is preliminary data.</text>
</comment>
<name>A0A0F9G1J7_9ZZZZ</name>
<organism evidence="1">
    <name type="scientific">marine sediment metagenome</name>
    <dbReference type="NCBI Taxonomy" id="412755"/>
    <lineage>
        <taxon>unclassified sequences</taxon>
        <taxon>metagenomes</taxon>
        <taxon>ecological metagenomes</taxon>
    </lineage>
</organism>